<accession>A0A7M1SPT6</accession>
<dbReference type="RefSeq" id="WP_193496007.1">
    <property type="nucleotide sequence ID" value="NZ_CP063169.1"/>
</dbReference>
<dbReference type="PANTHER" id="PTHR43283:SF15">
    <property type="entry name" value="CONSERVED PROTEIN"/>
    <property type="match status" value="1"/>
</dbReference>
<evidence type="ECO:0000259" key="1">
    <source>
        <dbReference type="Pfam" id="PF00144"/>
    </source>
</evidence>
<dbReference type="Proteomes" id="UP000593758">
    <property type="component" value="Chromosome"/>
</dbReference>
<dbReference type="InterPro" id="IPR050789">
    <property type="entry name" value="Diverse_Enzym_Activities"/>
</dbReference>
<dbReference type="EMBL" id="CP063169">
    <property type="protein sequence ID" value="QOR69550.1"/>
    <property type="molecule type" value="Genomic_DNA"/>
</dbReference>
<evidence type="ECO:0000313" key="2">
    <source>
        <dbReference type="EMBL" id="QOR69550.1"/>
    </source>
</evidence>
<reference evidence="2 3" key="1">
    <citation type="submission" date="2020-10" db="EMBL/GenBank/DDBJ databases">
        <title>Haloactinobacterium sp. RN3S43, a bacterium isolated from saline soil.</title>
        <authorList>
            <person name="Sun J.-Q."/>
        </authorList>
    </citation>
    <scope>NUCLEOTIDE SEQUENCE [LARGE SCALE GENOMIC DNA]</scope>
    <source>
        <strain evidence="2 3">RN3S43</strain>
    </source>
</reference>
<dbReference type="KEGG" id="halt:IM660_12770"/>
<dbReference type="InterPro" id="IPR012338">
    <property type="entry name" value="Beta-lactam/transpept-like"/>
</dbReference>
<dbReference type="SUPFAM" id="SSF56601">
    <property type="entry name" value="beta-lactamase/transpeptidase-like"/>
    <property type="match status" value="1"/>
</dbReference>
<dbReference type="Pfam" id="PF00144">
    <property type="entry name" value="Beta-lactamase"/>
    <property type="match status" value="1"/>
</dbReference>
<dbReference type="Gene3D" id="3.40.710.10">
    <property type="entry name" value="DD-peptidase/beta-lactamase superfamily"/>
    <property type="match status" value="1"/>
</dbReference>
<dbReference type="PANTHER" id="PTHR43283">
    <property type="entry name" value="BETA-LACTAMASE-RELATED"/>
    <property type="match status" value="1"/>
</dbReference>
<dbReference type="InterPro" id="IPR001466">
    <property type="entry name" value="Beta-lactam-related"/>
</dbReference>
<evidence type="ECO:0000313" key="3">
    <source>
        <dbReference type="Proteomes" id="UP000593758"/>
    </source>
</evidence>
<organism evidence="2 3">
    <name type="scientific">Ruania alkalisoli</name>
    <dbReference type="NCBI Taxonomy" id="2779775"/>
    <lineage>
        <taxon>Bacteria</taxon>
        <taxon>Bacillati</taxon>
        <taxon>Actinomycetota</taxon>
        <taxon>Actinomycetes</taxon>
        <taxon>Micrococcales</taxon>
        <taxon>Ruaniaceae</taxon>
        <taxon>Ruania</taxon>
    </lineage>
</organism>
<protein>
    <submittedName>
        <fullName evidence="2">Beta-lactamase family protein</fullName>
    </submittedName>
</protein>
<keyword evidence="3" id="KW-1185">Reference proteome</keyword>
<name>A0A7M1SPT6_9MICO</name>
<dbReference type="AlphaFoldDB" id="A0A7M1SPT6"/>
<sequence>MSTYPTLDAFDFPVSLAVSSDTEVLSLDGDVEAVRPWKSVTKPLAALATLIAIDRGYLQLDDPAGPEGATVRHLLAHASGLPFEDGGPVQRPGQRRVYSNIGFETLAGHVSDAVDTDFPVWVREVILKPLEMTSVEFHGSAAYAAGGSTLDVLALGLELLTPTLLDADLAEQARTVQFPGLAGVLPGFGNQSRNDWGLGYEIRGEKSPHWTAPTANPATFGHFGQSGSYVWVDPDARLTAAFLGAEPFSVEVHGALWPRLHEEILAAHG</sequence>
<proteinExistence type="predicted"/>
<gene>
    <name evidence="2" type="ORF">IM660_12770</name>
</gene>
<feature type="domain" description="Beta-lactamase-related" evidence="1">
    <location>
        <begin position="37"/>
        <end position="246"/>
    </location>
</feature>